<evidence type="ECO:0000256" key="1">
    <source>
        <dbReference type="ARBA" id="ARBA00006420"/>
    </source>
</evidence>
<dbReference type="PIRSF" id="PIRSF036773">
    <property type="entry name" value="HIRIP5"/>
    <property type="match status" value="1"/>
</dbReference>
<feature type="domain" description="Scaffold protein Nfu/NifU N-terminal" evidence="2">
    <location>
        <begin position="3"/>
        <end position="89"/>
    </location>
</feature>
<dbReference type="InterPro" id="IPR001075">
    <property type="entry name" value="NIF_FeS_clus_asmbl_NifU_C"/>
</dbReference>
<dbReference type="Pfam" id="PF01106">
    <property type="entry name" value="NifU"/>
    <property type="match status" value="1"/>
</dbReference>
<dbReference type="PANTHER" id="PTHR11178:SF1">
    <property type="entry name" value="NFU1 IRON-SULFUR CLUSTER SCAFFOLD HOMOLOG, MITOCHONDRIAL"/>
    <property type="match status" value="1"/>
</dbReference>
<dbReference type="EMBL" id="UIDG01000090">
    <property type="protein sequence ID" value="SUS05225.1"/>
    <property type="molecule type" value="Genomic_DNA"/>
</dbReference>
<dbReference type="Gene3D" id="3.30.300.130">
    <property type="entry name" value="Fe-S cluster assembly (FSCA)"/>
    <property type="match status" value="1"/>
</dbReference>
<dbReference type="FunFam" id="3.30.1370.70:FF:000001">
    <property type="entry name" value="NifU-like protein 4, mitochondrial"/>
    <property type="match status" value="1"/>
</dbReference>
<gene>
    <name evidence="3" type="ORF">DF3PB_180019</name>
</gene>
<dbReference type="SMART" id="SM00932">
    <property type="entry name" value="Nfu_N"/>
    <property type="match status" value="1"/>
</dbReference>
<dbReference type="Pfam" id="PF08712">
    <property type="entry name" value="Nfu_N"/>
    <property type="match status" value="1"/>
</dbReference>
<dbReference type="PANTHER" id="PTHR11178">
    <property type="entry name" value="IRON-SULFUR CLUSTER SCAFFOLD PROTEIN NFU-RELATED"/>
    <property type="match status" value="1"/>
</dbReference>
<evidence type="ECO:0000259" key="2">
    <source>
        <dbReference type="SMART" id="SM00932"/>
    </source>
</evidence>
<sequence>MFIQTETTPNPATLKFLPGCAVMESGTANFPGPEAAARSPLALKLFEVDGVAGVFFGSDFIAVTKMSDREWDVLKPVILSAIMDHFTLGDPVITGDADALDEAAADEQEGEIAARIRELIDTRVRPAVAVDGGDITFCGFEDGIVYLHMQGACSGCPSSTATLKHGIENMLRYYVPEVIEVRPVR</sequence>
<dbReference type="SUPFAM" id="SSF117916">
    <property type="entry name" value="Fe-S cluster assembly (FSCA) domain-like"/>
    <property type="match status" value="1"/>
</dbReference>
<dbReference type="GO" id="GO:0051536">
    <property type="term" value="F:iron-sulfur cluster binding"/>
    <property type="evidence" value="ECO:0007669"/>
    <property type="project" value="InterPro"/>
</dbReference>
<dbReference type="FunFam" id="3.30.300.130:FF:000001">
    <property type="entry name" value="NFU1 iron-sulfur cluster scaffold"/>
    <property type="match status" value="1"/>
</dbReference>
<accession>A0A380TAB3</accession>
<dbReference type="InterPro" id="IPR014824">
    <property type="entry name" value="Nfu/NifU_N"/>
</dbReference>
<dbReference type="InterPro" id="IPR034904">
    <property type="entry name" value="FSCA_dom_sf"/>
</dbReference>
<comment type="similarity">
    <text evidence="1">Belongs to the NifU family.</text>
</comment>
<reference evidence="3" key="1">
    <citation type="submission" date="2018-07" db="EMBL/GenBank/DDBJ databases">
        <authorList>
            <person name="Quirk P.G."/>
            <person name="Krulwich T.A."/>
        </authorList>
    </citation>
    <scope>NUCLEOTIDE SEQUENCE</scope>
</reference>
<dbReference type="GO" id="GO:0005506">
    <property type="term" value="F:iron ion binding"/>
    <property type="evidence" value="ECO:0007669"/>
    <property type="project" value="InterPro"/>
</dbReference>
<proteinExistence type="inferred from homology"/>
<dbReference type="InterPro" id="IPR036498">
    <property type="entry name" value="Nfu/NifU_N_sf"/>
</dbReference>
<dbReference type="AlphaFoldDB" id="A0A380TAB3"/>
<protein>
    <submittedName>
        <fullName evidence="3">Iron transporter</fullName>
    </submittedName>
</protein>
<evidence type="ECO:0000313" key="3">
    <source>
        <dbReference type="EMBL" id="SUS05225.1"/>
    </source>
</evidence>
<name>A0A380TAB3_9ZZZZ</name>
<dbReference type="InterPro" id="IPR035433">
    <property type="entry name" value="NFU1-like"/>
</dbReference>
<dbReference type="SUPFAM" id="SSF110836">
    <property type="entry name" value="Hypothetical protein SAV1430"/>
    <property type="match status" value="1"/>
</dbReference>
<dbReference type="GO" id="GO:0016226">
    <property type="term" value="P:iron-sulfur cluster assembly"/>
    <property type="evidence" value="ECO:0007669"/>
    <property type="project" value="InterPro"/>
</dbReference>
<organism evidence="3">
    <name type="scientific">metagenome</name>
    <dbReference type="NCBI Taxonomy" id="256318"/>
    <lineage>
        <taxon>unclassified sequences</taxon>
        <taxon>metagenomes</taxon>
    </lineage>
</organism>
<dbReference type="Gene3D" id="3.30.1370.70">
    <property type="entry name" value="Scaffold protein Nfu/NifU, N-terminal domain"/>
    <property type="match status" value="1"/>
</dbReference>